<dbReference type="Proteomes" id="UP000199417">
    <property type="component" value="Unassembled WGS sequence"/>
</dbReference>
<evidence type="ECO:0000313" key="2">
    <source>
        <dbReference type="EMBL" id="SDD16627.1"/>
    </source>
</evidence>
<dbReference type="PROSITE" id="PS50206">
    <property type="entry name" value="RHODANESE_3"/>
    <property type="match status" value="1"/>
</dbReference>
<dbReference type="EMBL" id="FNAB01000003">
    <property type="protein sequence ID" value="SDD16627.1"/>
    <property type="molecule type" value="Genomic_DNA"/>
</dbReference>
<name>A0A1G6SKD0_9NOCA</name>
<dbReference type="InterPro" id="IPR050229">
    <property type="entry name" value="GlpE_sulfurtransferase"/>
</dbReference>
<dbReference type="Gene3D" id="3.40.250.10">
    <property type="entry name" value="Rhodanese-like domain"/>
    <property type="match status" value="1"/>
</dbReference>
<sequence length="102" mass="10280">MQQVDLAALEQALVDGAPVIDVREADEYAQAHVPGVTLIPLSEFAARYGEIPSAPAVFVICAMGGRSAQAASFLGAAGINAVNVAGGTDAWIASGRPVETGA</sequence>
<evidence type="ECO:0000313" key="3">
    <source>
        <dbReference type="Proteomes" id="UP000199417"/>
    </source>
</evidence>
<dbReference type="InterPro" id="IPR036873">
    <property type="entry name" value="Rhodanese-like_dom_sf"/>
</dbReference>
<dbReference type="RefSeq" id="WP_072843378.1">
    <property type="nucleotide sequence ID" value="NZ_FNAB01000003.1"/>
</dbReference>
<accession>A0A1G6SKD0</accession>
<dbReference type="InterPro" id="IPR001763">
    <property type="entry name" value="Rhodanese-like_dom"/>
</dbReference>
<keyword evidence="3" id="KW-1185">Reference proteome</keyword>
<dbReference type="AlphaFoldDB" id="A0A1G6SKD0"/>
<evidence type="ECO:0000259" key="1">
    <source>
        <dbReference type="PROSITE" id="PS50206"/>
    </source>
</evidence>
<dbReference type="Pfam" id="PF00581">
    <property type="entry name" value="Rhodanese"/>
    <property type="match status" value="1"/>
</dbReference>
<feature type="domain" description="Rhodanese" evidence="1">
    <location>
        <begin position="13"/>
        <end position="100"/>
    </location>
</feature>
<protein>
    <submittedName>
        <fullName evidence="2">Rhodanese-related sulfurtransferase</fullName>
    </submittedName>
</protein>
<reference evidence="2 3" key="1">
    <citation type="submission" date="2016-10" db="EMBL/GenBank/DDBJ databases">
        <authorList>
            <person name="de Groot N.N."/>
        </authorList>
    </citation>
    <scope>NUCLEOTIDE SEQUENCE [LARGE SCALE GENOMIC DNA]</scope>
    <source>
        <strain evidence="2 3">JCM 11308</strain>
    </source>
</reference>
<proteinExistence type="predicted"/>
<dbReference type="SUPFAM" id="SSF52821">
    <property type="entry name" value="Rhodanese/Cell cycle control phosphatase"/>
    <property type="match status" value="1"/>
</dbReference>
<dbReference type="PANTHER" id="PTHR43031">
    <property type="entry name" value="FAD-DEPENDENT OXIDOREDUCTASE"/>
    <property type="match status" value="1"/>
</dbReference>
<dbReference type="CDD" id="cd00158">
    <property type="entry name" value="RHOD"/>
    <property type="match status" value="1"/>
</dbReference>
<dbReference type="PANTHER" id="PTHR43031:SF1">
    <property type="entry name" value="PYRIDINE NUCLEOTIDE-DISULPHIDE OXIDOREDUCTASE"/>
    <property type="match status" value="1"/>
</dbReference>
<dbReference type="SMART" id="SM00450">
    <property type="entry name" value="RHOD"/>
    <property type="match status" value="1"/>
</dbReference>
<dbReference type="STRING" id="168276.SAMN05444580_103154"/>
<keyword evidence="2" id="KW-0808">Transferase</keyword>
<organism evidence="2 3">
    <name type="scientific">Rhodococcus tukisamuensis</name>
    <dbReference type="NCBI Taxonomy" id="168276"/>
    <lineage>
        <taxon>Bacteria</taxon>
        <taxon>Bacillati</taxon>
        <taxon>Actinomycetota</taxon>
        <taxon>Actinomycetes</taxon>
        <taxon>Mycobacteriales</taxon>
        <taxon>Nocardiaceae</taxon>
        <taxon>Rhodococcus</taxon>
    </lineage>
</organism>
<dbReference type="GO" id="GO:0016740">
    <property type="term" value="F:transferase activity"/>
    <property type="evidence" value="ECO:0007669"/>
    <property type="project" value="UniProtKB-KW"/>
</dbReference>
<gene>
    <name evidence="2" type="ORF">SAMN05444580_103154</name>
</gene>